<name>A0ABY5DJG6_9GAMM</name>
<dbReference type="InterPro" id="IPR006665">
    <property type="entry name" value="OmpA-like"/>
</dbReference>
<feature type="domain" description="OmpA-like" evidence="2">
    <location>
        <begin position="37"/>
        <end position="151"/>
    </location>
</feature>
<dbReference type="InterPro" id="IPR036737">
    <property type="entry name" value="OmpA-like_sf"/>
</dbReference>
<dbReference type="Pfam" id="PF00691">
    <property type="entry name" value="OmpA"/>
    <property type="match status" value="1"/>
</dbReference>
<dbReference type="CDD" id="cd07185">
    <property type="entry name" value="OmpA_C-like"/>
    <property type="match status" value="1"/>
</dbReference>
<protein>
    <submittedName>
        <fullName evidence="3">OmpA family protein</fullName>
    </submittedName>
</protein>
<dbReference type="PROSITE" id="PS51257">
    <property type="entry name" value="PROKAR_LIPOPROTEIN"/>
    <property type="match status" value="1"/>
</dbReference>
<gene>
    <name evidence="3" type="ORF">MMH89_04430</name>
</gene>
<dbReference type="Proteomes" id="UP001055955">
    <property type="component" value="Chromosome"/>
</dbReference>
<dbReference type="PROSITE" id="PS51123">
    <property type="entry name" value="OMPA_2"/>
    <property type="match status" value="1"/>
</dbReference>
<dbReference type="EMBL" id="CP092900">
    <property type="protein sequence ID" value="UTC24464.1"/>
    <property type="molecule type" value="Genomic_DNA"/>
</dbReference>
<sequence>MNARVFVVGLLLMLTGCGGPRQVDIEFQRFAQVSYFVDGTRLVVNSNLFFEPDRVTLRPEAVLVLRSLFRQVQEEPFSRIEITAHCDDALTGQTASQITSYQAEMVAGYFWFKGVSPTQIEFSGKGFSESIASMDTAQGIYTNQRIEVRLT</sequence>
<evidence type="ECO:0000313" key="4">
    <source>
        <dbReference type="Proteomes" id="UP001055955"/>
    </source>
</evidence>
<accession>A0ABY5DJG6</accession>
<keyword evidence="4" id="KW-1185">Reference proteome</keyword>
<keyword evidence="1" id="KW-0472">Membrane</keyword>
<dbReference type="PANTHER" id="PTHR30329">
    <property type="entry name" value="STATOR ELEMENT OF FLAGELLAR MOTOR COMPLEX"/>
    <property type="match status" value="1"/>
</dbReference>
<reference evidence="3 4" key="1">
    <citation type="journal article" date="2022" name="Nat. Microbiol.">
        <title>The microbiome of a bacterivorous marine choanoflagellate contains a resource-demanding obligate bacterial associate.</title>
        <authorList>
            <person name="Needham D.M."/>
            <person name="Poirier C."/>
            <person name="Bachy C."/>
            <person name="George E.E."/>
            <person name="Wilken S."/>
            <person name="Yung C.C.M."/>
            <person name="Limardo A.J."/>
            <person name="Morando M."/>
            <person name="Sudek L."/>
            <person name="Malmstrom R.R."/>
            <person name="Keeling P.J."/>
            <person name="Santoro A.E."/>
            <person name="Worden A.Z."/>
        </authorList>
    </citation>
    <scope>NUCLEOTIDE SEQUENCE [LARGE SCALE GENOMIC DNA]</scope>
    <source>
        <strain evidence="3 4">Comchoano-1</strain>
    </source>
</reference>
<evidence type="ECO:0000313" key="3">
    <source>
        <dbReference type="EMBL" id="UTC24464.1"/>
    </source>
</evidence>
<dbReference type="SUPFAM" id="SSF103088">
    <property type="entry name" value="OmpA-like"/>
    <property type="match status" value="1"/>
</dbReference>
<dbReference type="RefSeq" id="WP_258568248.1">
    <property type="nucleotide sequence ID" value="NZ_CP092900.1"/>
</dbReference>
<dbReference type="InterPro" id="IPR050330">
    <property type="entry name" value="Bact_OuterMem_StrucFunc"/>
</dbReference>
<evidence type="ECO:0000256" key="1">
    <source>
        <dbReference type="PROSITE-ProRule" id="PRU00473"/>
    </source>
</evidence>
<proteinExistence type="predicted"/>
<evidence type="ECO:0000259" key="2">
    <source>
        <dbReference type="PROSITE" id="PS51123"/>
    </source>
</evidence>
<dbReference type="PANTHER" id="PTHR30329:SF21">
    <property type="entry name" value="LIPOPROTEIN YIAD-RELATED"/>
    <property type="match status" value="1"/>
</dbReference>
<organism evidence="3 4">
    <name type="scientific">Candidatus Comchoanobacter bicostacola</name>
    <dbReference type="NCBI Taxonomy" id="2919598"/>
    <lineage>
        <taxon>Bacteria</taxon>
        <taxon>Pseudomonadati</taxon>
        <taxon>Pseudomonadota</taxon>
        <taxon>Gammaproteobacteria</taxon>
        <taxon>Candidatus Comchoanobacterales</taxon>
        <taxon>Candidatus Comchoanobacteraceae</taxon>
        <taxon>Candidatus Comchoanobacter</taxon>
    </lineage>
</organism>
<dbReference type="Gene3D" id="3.30.1330.60">
    <property type="entry name" value="OmpA-like domain"/>
    <property type="match status" value="1"/>
</dbReference>